<organism evidence="2">
    <name type="scientific">uncultured Quadrisphaera sp</name>
    <dbReference type="NCBI Taxonomy" id="904978"/>
    <lineage>
        <taxon>Bacteria</taxon>
        <taxon>Bacillati</taxon>
        <taxon>Actinomycetota</taxon>
        <taxon>Actinomycetes</taxon>
        <taxon>Kineosporiales</taxon>
        <taxon>Kineosporiaceae</taxon>
        <taxon>Quadrisphaera</taxon>
        <taxon>environmental samples</taxon>
    </lineage>
</organism>
<proteinExistence type="predicted"/>
<gene>
    <name evidence="2" type="ORF">AVDCRST_MAG35-2237</name>
</gene>
<sequence length="122" mass="13246">MSLFRKDTTSSSIDDPTDAGTGVPTEDVDVVPVPSDPRERQAYIQSLVAEVVEEHSGDDLDTTFASLSGKLERSGLPPQPEKWVRDTASEISEGRHVVVDRHLGVHHGDGDRVPDEARDSDA</sequence>
<name>A0A6J4PZ81_9ACTN</name>
<accession>A0A6J4PZ81</accession>
<protein>
    <submittedName>
        <fullName evidence="2">Uncharacterized protein</fullName>
    </submittedName>
</protein>
<feature type="region of interest" description="Disordered" evidence="1">
    <location>
        <begin position="1"/>
        <end position="36"/>
    </location>
</feature>
<evidence type="ECO:0000256" key="1">
    <source>
        <dbReference type="SAM" id="MobiDB-lite"/>
    </source>
</evidence>
<dbReference type="AlphaFoldDB" id="A0A6J4PZ81"/>
<feature type="region of interest" description="Disordered" evidence="1">
    <location>
        <begin position="102"/>
        <end position="122"/>
    </location>
</feature>
<evidence type="ECO:0000313" key="2">
    <source>
        <dbReference type="EMBL" id="CAA9425908.1"/>
    </source>
</evidence>
<dbReference type="EMBL" id="CADCUY010000469">
    <property type="protein sequence ID" value="CAA9425908.1"/>
    <property type="molecule type" value="Genomic_DNA"/>
</dbReference>
<reference evidence="2" key="1">
    <citation type="submission" date="2020-02" db="EMBL/GenBank/DDBJ databases">
        <authorList>
            <person name="Meier V. D."/>
        </authorList>
    </citation>
    <scope>NUCLEOTIDE SEQUENCE</scope>
    <source>
        <strain evidence="2">AVDCRST_MAG35</strain>
    </source>
</reference>